<feature type="compositionally biased region" description="Basic and acidic residues" evidence="3">
    <location>
        <begin position="236"/>
        <end position="249"/>
    </location>
</feature>
<dbReference type="PROSITE" id="PS51513">
    <property type="entry name" value="FFD"/>
    <property type="match status" value="1"/>
</dbReference>
<name>A0ABR1F1A7_9ASCO</name>
<feature type="region of interest" description="Disordered" evidence="3">
    <location>
        <begin position="146"/>
        <end position="200"/>
    </location>
</feature>
<dbReference type="Gene3D" id="2.30.30.100">
    <property type="match status" value="1"/>
</dbReference>
<reference evidence="8 9" key="1">
    <citation type="submission" date="2024-03" db="EMBL/GenBank/DDBJ databases">
        <title>Genome-scale model development and genomic sequencing of the oleaginous clade Lipomyces.</title>
        <authorList>
            <consortium name="Lawrence Berkeley National Laboratory"/>
            <person name="Czajka J.J."/>
            <person name="Han Y."/>
            <person name="Kim J."/>
            <person name="Mondo S.J."/>
            <person name="Hofstad B.A."/>
            <person name="Robles A."/>
            <person name="Haridas S."/>
            <person name="Riley R."/>
            <person name="LaButti K."/>
            <person name="Pangilinan J."/>
            <person name="Andreopoulos W."/>
            <person name="Lipzen A."/>
            <person name="Yan J."/>
            <person name="Wang M."/>
            <person name="Ng V."/>
            <person name="Grigoriev I.V."/>
            <person name="Spatafora J.W."/>
            <person name="Magnuson J.K."/>
            <person name="Baker S.E."/>
            <person name="Pomraning K.R."/>
        </authorList>
    </citation>
    <scope>NUCLEOTIDE SEQUENCE [LARGE SCALE GENOMIC DNA]</scope>
    <source>
        <strain evidence="8 9">Phaff 52-87</strain>
    </source>
</reference>
<feature type="region of interest" description="Disordered" evidence="3">
    <location>
        <begin position="392"/>
        <end position="433"/>
    </location>
</feature>
<dbReference type="PROSITE" id="PS51512">
    <property type="entry name" value="DFDF"/>
    <property type="match status" value="1"/>
</dbReference>
<dbReference type="PROSITE" id="PS51536">
    <property type="entry name" value="TFG"/>
    <property type="match status" value="1"/>
</dbReference>
<evidence type="ECO:0000259" key="4">
    <source>
        <dbReference type="PROSITE" id="PS51512"/>
    </source>
</evidence>
<gene>
    <name evidence="8" type="ORF">BZA70DRAFT_282906</name>
</gene>
<organism evidence="8 9">
    <name type="scientific">Myxozyma melibiosi</name>
    <dbReference type="NCBI Taxonomy" id="54550"/>
    <lineage>
        <taxon>Eukaryota</taxon>
        <taxon>Fungi</taxon>
        <taxon>Dikarya</taxon>
        <taxon>Ascomycota</taxon>
        <taxon>Saccharomycotina</taxon>
        <taxon>Lipomycetes</taxon>
        <taxon>Lipomycetales</taxon>
        <taxon>Lipomycetaceae</taxon>
        <taxon>Myxozyma</taxon>
    </lineage>
</organism>
<dbReference type="SMART" id="SM01199">
    <property type="entry name" value="FDF"/>
    <property type="match status" value="1"/>
</dbReference>
<evidence type="ECO:0000256" key="2">
    <source>
        <dbReference type="PROSITE-ProRule" id="PRU00869"/>
    </source>
</evidence>
<dbReference type="InterPro" id="IPR025762">
    <property type="entry name" value="DFDF"/>
</dbReference>
<dbReference type="EMBL" id="JBBJBU010000011">
    <property type="protein sequence ID" value="KAK7203611.1"/>
    <property type="molecule type" value="Genomic_DNA"/>
</dbReference>
<dbReference type="InterPro" id="IPR025761">
    <property type="entry name" value="FFD_box"/>
</dbReference>
<dbReference type="SUPFAM" id="SSF50182">
    <property type="entry name" value="Sm-like ribonucleoproteins"/>
    <property type="match status" value="1"/>
</dbReference>
<feature type="short sequence motif" description="TFG box" evidence="2">
    <location>
        <begin position="372"/>
        <end position="392"/>
    </location>
</feature>
<feature type="short sequence motif" description="FFD box" evidence="1">
    <location>
        <begin position="349"/>
        <end position="365"/>
    </location>
</feature>
<dbReference type="InterPro" id="IPR019050">
    <property type="entry name" value="FDF_dom"/>
</dbReference>
<feature type="region of interest" description="Disordered" evidence="3">
    <location>
        <begin position="329"/>
        <end position="349"/>
    </location>
</feature>
<evidence type="ECO:0000259" key="5">
    <source>
        <dbReference type="PROSITE" id="PS51513"/>
    </source>
</evidence>
<feature type="domain" description="DFDF" evidence="4">
    <location>
        <begin position="299"/>
        <end position="335"/>
    </location>
</feature>
<dbReference type="PANTHER" id="PTHR13586:SF0">
    <property type="entry name" value="TRAILER HITCH, ISOFORM H"/>
    <property type="match status" value="1"/>
</dbReference>
<feature type="domain" description="TFG box profile" evidence="6">
    <location>
        <begin position="372"/>
        <end position="392"/>
    </location>
</feature>
<dbReference type="GeneID" id="90038871"/>
<feature type="compositionally biased region" description="Low complexity" evidence="3">
    <location>
        <begin position="171"/>
        <end position="200"/>
    </location>
</feature>
<comment type="caution">
    <text evidence="8">The sequence shown here is derived from an EMBL/GenBank/DDBJ whole genome shotgun (WGS) entry which is preliminary data.</text>
</comment>
<dbReference type="InterPro" id="IPR047575">
    <property type="entry name" value="Sm"/>
</dbReference>
<proteinExistence type="predicted"/>
<dbReference type="Proteomes" id="UP001498771">
    <property type="component" value="Unassembled WGS sequence"/>
</dbReference>
<feature type="domain" description="FFD box profile" evidence="5">
    <location>
        <begin position="349"/>
        <end position="365"/>
    </location>
</feature>
<accession>A0ABR1F1A7</accession>
<dbReference type="InterPro" id="IPR010920">
    <property type="entry name" value="LSM_dom_sf"/>
</dbReference>
<dbReference type="PROSITE" id="PS52002">
    <property type="entry name" value="SM"/>
    <property type="match status" value="1"/>
</dbReference>
<evidence type="ECO:0000256" key="1">
    <source>
        <dbReference type="PROSITE-ProRule" id="PRU00846"/>
    </source>
</evidence>
<dbReference type="PANTHER" id="PTHR13586">
    <property type="entry name" value="SCD6 PROTEIN-RELATED"/>
    <property type="match status" value="1"/>
</dbReference>
<evidence type="ECO:0000313" key="8">
    <source>
        <dbReference type="EMBL" id="KAK7203611.1"/>
    </source>
</evidence>
<evidence type="ECO:0000259" key="6">
    <source>
        <dbReference type="PROSITE" id="PS51536"/>
    </source>
</evidence>
<evidence type="ECO:0000313" key="9">
    <source>
        <dbReference type="Proteomes" id="UP001498771"/>
    </source>
</evidence>
<dbReference type="InterPro" id="IPR025609">
    <property type="entry name" value="Lsm14-like_N"/>
</dbReference>
<feature type="compositionally biased region" description="Gly residues" evidence="3">
    <location>
        <begin position="407"/>
        <end position="422"/>
    </location>
</feature>
<dbReference type="SMART" id="SM01271">
    <property type="entry name" value="LSM14"/>
    <property type="match status" value="1"/>
</dbReference>
<evidence type="ECO:0000259" key="7">
    <source>
        <dbReference type="PROSITE" id="PS52002"/>
    </source>
</evidence>
<dbReference type="RefSeq" id="XP_064766644.1">
    <property type="nucleotide sequence ID" value="XM_064913359.1"/>
</dbReference>
<dbReference type="CDD" id="cd01736">
    <property type="entry name" value="LSm14_N"/>
    <property type="match status" value="1"/>
</dbReference>
<feature type="domain" description="Sm" evidence="7">
    <location>
        <begin position="1"/>
        <end position="80"/>
    </location>
</feature>
<evidence type="ECO:0000256" key="3">
    <source>
        <dbReference type="SAM" id="MobiDB-lite"/>
    </source>
</evidence>
<feature type="region of interest" description="Disordered" evidence="3">
    <location>
        <begin position="213"/>
        <end position="311"/>
    </location>
</feature>
<keyword evidence="9" id="KW-1185">Reference proteome</keyword>
<dbReference type="InterPro" id="IPR025768">
    <property type="entry name" value="TFG_box"/>
</dbReference>
<protein>
    <submittedName>
        <fullName evidence="8">Scd6-like Sm domain-containing protein</fullName>
    </submittedName>
</protein>
<dbReference type="Pfam" id="PF12701">
    <property type="entry name" value="LSM14"/>
    <property type="match status" value="1"/>
</dbReference>
<sequence>MSQYIGSSISLFSNSDIRYVGILHEINSDESTLTLKNVRSKGTEGRRGNPAEEIPPSDHLYEFICFRGSEVKDLVIEDEETPAPAPAAPAAAPQTTASIPDPTMLPNIPPGFQPPPGYQQFMPPYGYPQQPYMPYPPQFNPAMGMPPLDMSQPPMPMGGPFQPARQPVGPPATQSQQPPAQSPAAAPAAAAAPGSAAPGGKVQVVPAVPVPKAPKKPAAPANAAEGLAQQLSQTALDDRAPAETAKETVESTAAPAASQPPRPAPSGYAAAVAQNIPTGPRAAVNKPGPRYPRANGSVVAPRGPEVPASDFDFQENNAKFQKEAIAKEVSVEDEAEETAGGSENGAPEQFYNKASSFFDNISSATKATDSVDGRMVRQEERKLNLETFGQASIDNGRFRGRGRGRGRGFGYGRGRGGYGRGGYNRQPQQQQQA</sequence>
<dbReference type="Pfam" id="PF09532">
    <property type="entry name" value="FDF"/>
    <property type="match status" value="1"/>
</dbReference>